<keyword evidence="2" id="KW-1185">Reference proteome</keyword>
<organism evidence="1 2">
    <name type="scientific">Rotaria magnacalcarata</name>
    <dbReference type="NCBI Taxonomy" id="392030"/>
    <lineage>
        <taxon>Eukaryota</taxon>
        <taxon>Metazoa</taxon>
        <taxon>Spiralia</taxon>
        <taxon>Gnathifera</taxon>
        <taxon>Rotifera</taxon>
        <taxon>Eurotatoria</taxon>
        <taxon>Bdelloidea</taxon>
        <taxon>Philodinida</taxon>
        <taxon>Philodinidae</taxon>
        <taxon>Rotaria</taxon>
    </lineage>
</organism>
<dbReference type="EMBL" id="CAJOBG010054291">
    <property type="protein sequence ID" value="CAF4507581.1"/>
    <property type="molecule type" value="Genomic_DNA"/>
</dbReference>
<dbReference type="Proteomes" id="UP000663866">
    <property type="component" value="Unassembled WGS sequence"/>
</dbReference>
<name>A0A820VVN1_9BILA</name>
<proteinExistence type="predicted"/>
<reference evidence="1" key="1">
    <citation type="submission" date="2021-02" db="EMBL/GenBank/DDBJ databases">
        <authorList>
            <person name="Nowell W R."/>
        </authorList>
    </citation>
    <scope>NUCLEOTIDE SEQUENCE</scope>
</reference>
<comment type="caution">
    <text evidence="1">The sequence shown here is derived from an EMBL/GenBank/DDBJ whole genome shotgun (WGS) entry which is preliminary data.</text>
</comment>
<gene>
    <name evidence="1" type="ORF">OVN521_LOCUS41130</name>
</gene>
<evidence type="ECO:0000313" key="2">
    <source>
        <dbReference type="Proteomes" id="UP000663866"/>
    </source>
</evidence>
<feature type="non-terminal residue" evidence="1">
    <location>
        <position position="1"/>
    </location>
</feature>
<sequence length="38" mass="4303">NNNNNNNFAPTMVPSSPTSFNFNAAFVDMLQQQQQHPH</sequence>
<protein>
    <submittedName>
        <fullName evidence="1">Uncharacterized protein</fullName>
    </submittedName>
</protein>
<evidence type="ECO:0000313" key="1">
    <source>
        <dbReference type="EMBL" id="CAF4507581.1"/>
    </source>
</evidence>
<dbReference type="AlphaFoldDB" id="A0A820VVN1"/>
<accession>A0A820VVN1</accession>